<dbReference type="EMBL" id="JAMKFB020000010">
    <property type="protein sequence ID" value="KAL0182517.1"/>
    <property type="molecule type" value="Genomic_DNA"/>
</dbReference>
<feature type="compositionally biased region" description="Pro residues" evidence="1">
    <location>
        <begin position="542"/>
        <end position="559"/>
    </location>
</feature>
<sequence length="786" mass="84198">MLLVPRTPRQRDRNHRPYNMNAEEAVTRLRQGGRSLERYVEDFLEVANQLSWHDAALGFCFQMGLDEDTIRCDLPVCNYPLIELINVVLYLNGSDFEVEECHRSNRPTPSEARRVVSGNDTSGSPACRANGSARQPRRKQTPPGSNRHSPPQPGTAALGQHSDAAHGSQEGGKEKAPVQSRCCCLLSRVKLRLLPESSHVAAACTKSSQVTAAFSEASQVAAASHEPHQVKFQVRLLSRVKLRLCLLSLVKIQLRPLSQVTAASPESSQAAAGFPESSQVSESSQVAAALSESSQVSESSQAAAVFLESSQATAAVPVTRQATAVPESQRATAAVPVSSQVKAVVPVSSNATAVSPSQEKSQPWFLSQAKSPLIPMSQVRSLLILKSSLATTGHHEPSQASTGLREPGQVTADLHEPEPRQVSSDTPRSRPIMMARVLDPPLVLVRAANISVAPAPHKPTINEVTFDLKSAPEIPSGLKSAPEASSAGEAAPMPPEVSAPAVEPLMVAALNYELYASPPTLSTSSIPALPRFPSLMRASAHPPEPAPPARTPEPSPARPPESALNYELLCFSPYSVYLLYPCSPQSWRASARPPESAPPPARPPEPEPPPARPPESAPPPERPSEPVPPPVPPARPPEPAPPEHPPALVPTKPGLPVLSRVGYALSPPEKILGGYSPDRPWLPEPPDPPWPYGLCARPWLHELPDPPWSFKLLDPPWRRNPTPSCVCPAQPPGRPPSHPDVKSYGAGRALGEGGVMSDLCVPFGLFCVVFPVFAHICYVIVLSFTP</sequence>
<organism evidence="3 4">
    <name type="scientific">Cirrhinus mrigala</name>
    <name type="common">Mrigala</name>
    <dbReference type="NCBI Taxonomy" id="683832"/>
    <lineage>
        <taxon>Eukaryota</taxon>
        <taxon>Metazoa</taxon>
        <taxon>Chordata</taxon>
        <taxon>Craniata</taxon>
        <taxon>Vertebrata</taxon>
        <taxon>Euteleostomi</taxon>
        <taxon>Actinopterygii</taxon>
        <taxon>Neopterygii</taxon>
        <taxon>Teleostei</taxon>
        <taxon>Ostariophysi</taxon>
        <taxon>Cypriniformes</taxon>
        <taxon>Cyprinidae</taxon>
        <taxon>Labeoninae</taxon>
        <taxon>Labeonini</taxon>
        <taxon>Cirrhinus</taxon>
    </lineage>
</organism>
<accession>A0ABD0Q9A0</accession>
<evidence type="ECO:0000256" key="1">
    <source>
        <dbReference type="SAM" id="MobiDB-lite"/>
    </source>
</evidence>
<reference evidence="3 4" key="1">
    <citation type="submission" date="2024-05" db="EMBL/GenBank/DDBJ databases">
        <title>Genome sequencing and assembly of Indian major carp, Cirrhinus mrigala (Hamilton, 1822).</title>
        <authorList>
            <person name="Mohindra V."/>
            <person name="Chowdhury L.M."/>
            <person name="Lal K."/>
            <person name="Jena J.K."/>
        </authorList>
    </citation>
    <scope>NUCLEOTIDE SEQUENCE [LARGE SCALE GENOMIC DNA]</scope>
    <source>
        <strain evidence="3">CM1030</strain>
        <tissue evidence="3">Blood</tissue>
    </source>
</reference>
<comment type="caution">
    <text evidence="3">The sequence shown here is derived from an EMBL/GenBank/DDBJ whole genome shotgun (WGS) entry which is preliminary data.</text>
</comment>
<dbReference type="Proteomes" id="UP001529510">
    <property type="component" value="Unassembled WGS sequence"/>
</dbReference>
<dbReference type="AlphaFoldDB" id="A0ABD0Q9A0"/>
<feature type="compositionally biased region" description="Pro residues" evidence="1">
    <location>
        <begin position="595"/>
        <end position="648"/>
    </location>
</feature>
<evidence type="ECO:0000313" key="3">
    <source>
        <dbReference type="EMBL" id="KAL0182517.1"/>
    </source>
</evidence>
<dbReference type="PRINTS" id="PR01217">
    <property type="entry name" value="PRICHEXTENSN"/>
</dbReference>
<keyword evidence="2" id="KW-0472">Membrane</keyword>
<keyword evidence="4" id="KW-1185">Reference proteome</keyword>
<feature type="compositionally biased region" description="Low complexity" evidence="1">
    <location>
        <begin position="480"/>
        <end position="491"/>
    </location>
</feature>
<protein>
    <submittedName>
        <fullName evidence="3">Uncharacterized protein</fullName>
    </submittedName>
</protein>
<feature type="region of interest" description="Disordered" evidence="1">
    <location>
        <begin position="475"/>
        <end position="495"/>
    </location>
</feature>
<keyword evidence="2" id="KW-1133">Transmembrane helix</keyword>
<evidence type="ECO:0000256" key="2">
    <source>
        <dbReference type="SAM" id="Phobius"/>
    </source>
</evidence>
<keyword evidence="2" id="KW-0812">Transmembrane</keyword>
<feature type="region of interest" description="Disordered" evidence="1">
    <location>
        <begin position="101"/>
        <end position="174"/>
    </location>
</feature>
<feature type="transmembrane region" description="Helical" evidence="2">
    <location>
        <begin position="763"/>
        <end position="784"/>
    </location>
</feature>
<feature type="region of interest" description="Disordered" evidence="1">
    <location>
        <begin position="588"/>
        <end position="653"/>
    </location>
</feature>
<gene>
    <name evidence="3" type="ORF">M9458_021892</name>
</gene>
<feature type="region of interest" description="Disordered" evidence="1">
    <location>
        <begin position="535"/>
        <end position="560"/>
    </location>
</feature>
<feature type="non-terminal residue" evidence="3">
    <location>
        <position position="786"/>
    </location>
</feature>
<proteinExistence type="predicted"/>
<evidence type="ECO:0000313" key="4">
    <source>
        <dbReference type="Proteomes" id="UP001529510"/>
    </source>
</evidence>
<name>A0ABD0Q9A0_CIRMR</name>